<dbReference type="RefSeq" id="WP_085766426.1">
    <property type="nucleotide sequence ID" value="NZ_CP019344.1"/>
</dbReference>
<dbReference type="SUPFAM" id="SSF56935">
    <property type="entry name" value="Porins"/>
    <property type="match status" value="1"/>
</dbReference>
<evidence type="ECO:0008006" key="6">
    <source>
        <dbReference type="Google" id="ProtNLM"/>
    </source>
</evidence>
<evidence type="ECO:0000256" key="3">
    <source>
        <dbReference type="ARBA" id="ARBA00023237"/>
    </source>
</evidence>
<dbReference type="AlphaFoldDB" id="A0A1W6MJF7"/>
<evidence type="ECO:0000313" key="5">
    <source>
        <dbReference type="Proteomes" id="UP000193431"/>
    </source>
</evidence>
<dbReference type="EMBL" id="CP019344">
    <property type="protein sequence ID" value="ARN77626.1"/>
    <property type="molecule type" value="Genomic_DNA"/>
</dbReference>
<evidence type="ECO:0000256" key="1">
    <source>
        <dbReference type="ARBA" id="ARBA00004442"/>
    </source>
</evidence>
<organism evidence="4 5">
    <name type="scientific">Nonlabens spongiae</name>
    <dbReference type="NCBI Taxonomy" id="331648"/>
    <lineage>
        <taxon>Bacteria</taxon>
        <taxon>Pseudomonadati</taxon>
        <taxon>Bacteroidota</taxon>
        <taxon>Flavobacteriia</taxon>
        <taxon>Flavobacteriales</taxon>
        <taxon>Flavobacteriaceae</taxon>
        <taxon>Nonlabens</taxon>
    </lineage>
</organism>
<dbReference type="Gene3D" id="2.40.170.20">
    <property type="entry name" value="TonB-dependent receptor, beta-barrel domain"/>
    <property type="match status" value="1"/>
</dbReference>
<keyword evidence="5" id="KW-1185">Reference proteome</keyword>
<comment type="subcellular location">
    <subcellularLocation>
        <location evidence="1">Cell outer membrane</location>
    </subcellularLocation>
</comment>
<proteinExistence type="predicted"/>
<reference evidence="4 5" key="1">
    <citation type="submission" date="2016-11" db="EMBL/GenBank/DDBJ databases">
        <title>Trade-off between light-utilization and light-protection in marine flavobacteria.</title>
        <authorList>
            <person name="Kumagai Y."/>
        </authorList>
    </citation>
    <scope>NUCLEOTIDE SEQUENCE [LARGE SCALE GENOMIC DNA]</scope>
    <source>
        <strain evidence="4 5">JCM 13191</strain>
    </source>
</reference>
<keyword evidence="3" id="KW-0998">Cell outer membrane</keyword>
<name>A0A1W6MJF7_9FLAO</name>
<dbReference type="OrthoDB" id="1264254at2"/>
<protein>
    <recommendedName>
        <fullName evidence="6">TonB-dependent receptor</fullName>
    </recommendedName>
</protein>
<dbReference type="GO" id="GO:0009279">
    <property type="term" value="C:cell outer membrane"/>
    <property type="evidence" value="ECO:0007669"/>
    <property type="project" value="UniProtKB-SubCell"/>
</dbReference>
<evidence type="ECO:0000256" key="2">
    <source>
        <dbReference type="ARBA" id="ARBA00023136"/>
    </source>
</evidence>
<evidence type="ECO:0000313" key="4">
    <source>
        <dbReference type="EMBL" id="ARN77626.1"/>
    </source>
</evidence>
<dbReference type="InterPro" id="IPR036942">
    <property type="entry name" value="Beta-barrel_TonB_sf"/>
</dbReference>
<gene>
    <name evidence="4" type="ORF">BST97_06255</name>
</gene>
<sequence length="579" mass="64597">MKIDNKFWLAVLVSGFVSLGYAQKTEEQEEEDRLNGGTITVVKAYDPTISDAFKVNSVPQINDTTKVKKKPVTYRIFSIPVASTFTPTKPGLNRLRPRQRAKYYDNYARLGLGNYVNVLGEFAGNFEIDRDQDFGVFFNHDSSQGSIDEVEADNGFSDTALDLSYGSRSRNMNWGVTGGGRYRTANWYGDFEDALNPLTEDSDVGLSYINYGLGGRAEFFDQVFEKIEVQVSGISSGEDASEFLVEARPQLMFEIMETEVKFNGELEYLSGSFGTQGILDEVPENYSYFNAGLNPSINLYGDMYKAELGARLNYIQDIENSEGEFKVYPDINASYILVENFINAYTIIGGGLDLNSLASFTEDNIFLAPAVLVAPTDRQLDAQLGIKGMLTNQFGYRLYGGYKIEKNRNLYVTDTGIRIAVDNPEPWESGNVFYNRYADLNTLSLGGALTYSSGSGLDITLQGTYLNYDVENGDAFENVASNLPEFKGDLIANYEINEKWNIGSTLYFVGEREAYRFGSGVENLNSFVDLNLDVSYKINPKLSAFLRGNNLTGGNYQLYQGYPVQNLQVMGGAVYKFDF</sequence>
<dbReference type="Proteomes" id="UP000193431">
    <property type="component" value="Chromosome"/>
</dbReference>
<accession>A0A1W6MJF7</accession>
<keyword evidence="2" id="KW-0472">Membrane</keyword>
<dbReference type="STRING" id="331648.BST97_06255"/>